<dbReference type="GO" id="GO:0008235">
    <property type="term" value="F:metalloexopeptidase activity"/>
    <property type="evidence" value="ECO:0007669"/>
    <property type="project" value="InterPro"/>
</dbReference>
<evidence type="ECO:0000313" key="15">
    <source>
        <dbReference type="EMBL" id="CAF3764505.1"/>
    </source>
</evidence>
<gene>
    <name evidence="15" type="ORF">FNK824_LOCUS12997</name>
    <name evidence="14" type="ORF">OTI717_LOCUS6547</name>
    <name evidence="12" type="ORF">RFH988_LOCUS6930</name>
    <name evidence="13" type="ORF">SEV965_LOCUS6990</name>
</gene>
<dbReference type="EMBL" id="CAJNOO010000214">
    <property type="protein sequence ID" value="CAF0860252.1"/>
    <property type="molecule type" value="Genomic_DNA"/>
</dbReference>
<evidence type="ECO:0000313" key="16">
    <source>
        <dbReference type="Proteomes" id="UP000663874"/>
    </source>
</evidence>
<evidence type="ECO:0000313" key="14">
    <source>
        <dbReference type="EMBL" id="CAF3595872.1"/>
    </source>
</evidence>
<evidence type="ECO:0000256" key="1">
    <source>
        <dbReference type="ARBA" id="ARBA00001947"/>
    </source>
</evidence>
<dbReference type="Proteomes" id="UP000663823">
    <property type="component" value="Unassembled WGS sequence"/>
</dbReference>
<dbReference type="Gene3D" id="3.40.630.10">
    <property type="entry name" value="Zn peptidases"/>
    <property type="match status" value="1"/>
</dbReference>
<dbReference type="EMBL" id="CAJNOU010000237">
    <property type="protein sequence ID" value="CAF0927528.1"/>
    <property type="molecule type" value="Genomic_DNA"/>
</dbReference>
<evidence type="ECO:0000256" key="6">
    <source>
        <dbReference type="ARBA" id="ARBA00022554"/>
    </source>
</evidence>
<sequence length="722" mass="83355">MDRVVEEIASVPEVAQNQDDKVHHIFIRQFNSNNYLKQFILWIVLFICLILIAGPLALHISSVLPTVKARNIPLHLFSEERARDYFSNLTLYGSRVSNTRGDFYTRNFLITQIERICSISKRHLQFEFDLQNFTDLQHNQLQNIIVRLSNLTTKSKNVSMEFSPGGSDDGSGIVILLELLSNLVNDLTLTFSDVHLIVLFTSAEEINSQGAKEFITNHIWRSNIRYFINIDAASCNEKASLNRIIPSQLIVDYSRVLRPRANVITEYIHKWFKWMSDYDAFIVNNSLLGYEFGFLLDGYIYHTSLDHPSMIKQGVLQDLGENLGILIRHILLGNINLQVTRNIIDKDPFIYFDILSRYLIVYRMSTSIIIQLILIILVLVIGITLILFDHIWHRKRTLTCINYHCIYLHFKYPLIIRIISIIIYFISNIFSVSVGLLFAIIVALIMATFQPLSWFGNATLAIFLFSLPCLIGMITIGYLWTIFHRFILRKWPKNSFRFDSTIEEQHLNKASFDFEHNLAVLFIYSLLMIVSIYFSHRLSYLILAEILSNNSVIVQLISQSSSITVATYDGLALSSVLNDFSAKSGHILHNQRCLRRTTKCTFDDTFNRTIAVQQIKIKSMNNFSDYIIIVQHVLSYNIQVSSFSLIKFLVLNRSNIPRTETIIYVTLNSLSSSFDINIRIRRCDLIDSPFLLLFTRMMSNMVLMGMSQCQAIDDDTILTIKK</sequence>
<feature type="domain" description="Peptidase M28" evidence="11">
    <location>
        <begin position="159"/>
        <end position="323"/>
    </location>
</feature>
<dbReference type="EMBL" id="CAJOBE010001670">
    <property type="protein sequence ID" value="CAF3764505.1"/>
    <property type="molecule type" value="Genomic_DNA"/>
</dbReference>
<evidence type="ECO:0000256" key="3">
    <source>
        <dbReference type="ARBA" id="ARBA00004128"/>
    </source>
</evidence>
<evidence type="ECO:0000256" key="7">
    <source>
        <dbReference type="ARBA" id="ARBA00022989"/>
    </source>
</evidence>
<keyword evidence="10" id="KW-0812">Transmembrane</keyword>
<keyword evidence="6" id="KW-0926">Vacuole</keyword>
<name>A0A818Z4C7_9BILA</name>
<evidence type="ECO:0000313" key="13">
    <source>
        <dbReference type="EMBL" id="CAF0927528.1"/>
    </source>
</evidence>
<evidence type="ECO:0000256" key="10">
    <source>
        <dbReference type="SAM" id="Phobius"/>
    </source>
</evidence>
<comment type="caution">
    <text evidence="15">The sequence shown here is derived from an EMBL/GenBank/DDBJ whole genome shotgun (WGS) entry which is preliminary data.</text>
</comment>
<dbReference type="EMBL" id="CAJOAX010000463">
    <property type="protein sequence ID" value="CAF3595872.1"/>
    <property type="molecule type" value="Genomic_DNA"/>
</dbReference>
<evidence type="ECO:0000256" key="9">
    <source>
        <dbReference type="ARBA" id="ARBA00031512"/>
    </source>
</evidence>
<dbReference type="GO" id="GO:0006508">
    <property type="term" value="P:proteolysis"/>
    <property type="evidence" value="ECO:0007669"/>
    <property type="project" value="InterPro"/>
</dbReference>
<dbReference type="SUPFAM" id="SSF53187">
    <property type="entry name" value="Zn-dependent exopeptidases"/>
    <property type="match status" value="1"/>
</dbReference>
<comment type="similarity">
    <text evidence="4">Belongs to the peptidase M28 family.</text>
</comment>
<feature type="transmembrane region" description="Helical" evidence="10">
    <location>
        <begin position="518"/>
        <end position="536"/>
    </location>
</feature>
<reference evidence="15" key="1">
    <citation type="submission" date="2021-02" db="EMBL/GenBank/DDBJ databases">
        <authorList>
            <person name="Nowell W R."/>
        </authorList>
    </citation>
    <scope>NUCLEOTIDE SEQUENCE</scope>
</reference>
<evidence type="ECO:0000256" key="2">
    <source>
        <dbReference type="ARBA" id="ARBA00003273"/>
    </source>
</evidence>
<feature type="transmembrane region" description="Helical" evidence="10">
    <location>
        <begin position="461"/>
        <end position="483"/>
    </location>
</feature>
<dbReference type="InterPro" id="IPR007484">
    <property type="entry name" value="Peptidase_M28"/>
</dbReference>
<keyword evidence="10" id="KW-0472">Membrane</keyword>
<keyword evidence="8" id="KW-0325">Glycoprotein</keyword>
<dbReference type="PANTHER" id="PTHR12147">
    <property type="entry name" value="METALLOPEPTIDASE M28 FAMILY MEMBER"/>
    <property type="match status" value="1"/>
</dbReference>
<dbReference type="AlphaFoldDB" id="A0A818Z4C7"/>
<dbReference type="OrthoDB" id="76293at2759"/>
<protein>
    <recommendedName>
        <fullName evidence="5">Vacuolar membrane protease</fullName>
    </recommendedName>
    <alternativeName>
        <fullName evidence="9">FXNA-related family protease 1</fullName>
    </alternativeName>
</protein>
<dbReference type="Proteomes" id="UP000663889">
    <property type="component" value="Unassembled WGS sequence"/>
</dbReference>
<evidence type="ECO:0000256" key="8">
    <source>
        <dbReference type="ARBA" id="ARBA00023180"/>
    </source>
</evidence>
<evidence type="ECO:0000259" key="11">
    <source>
        <dbReference type="Pfam" id="PF04389"/>
    </source>
</evidence>
<dbReference type="Pfam" id="PF04389">
    <property type="entry name" value="Peptidase_M28"/>
    <property type="match status" value="1"/>
</dbReference>
<evidence type="ECO:0000313" key="12">
    <source>
        <dbReference type="EMBL" id="CAF0860252.1"/>
    </source>
</evidence>
<keyword evidence="7 10" id="KW-1133">Transmembrane helix</keyword>
<dbReference type="Proteomes" id="UP000663874">
    <property type="component" value="Unassembled WGS sequence"/>
</dbReference>
<feature type="transmembrane region" description="Helical" evidence="10">
    <location>
        <begin position="421"/>
        <end position="449"/>
    </location>
</feature>
<dbReference type="Proteomes" id="UP000663882">
    <property type="component" value="Unassembled WGS sequence"/>
</dbReference>
<comment type="cofactor">
    <cofactor evidence="1">
        <name>Zn(2+)</name>
        <dbReference type="ChEBI" id="CHEBI:29105"/>
    </cofactor>
</comment>
<feature type="transmembrane region" description="Helical" evidence="10">
    <location>
        <begin position="368"/>
        <end position="388"/>
    </location>
</feature>
<comment type="subcellular location">
    <subcellularLocation>
        <location evidence="3">Vacuole membrane</location>
        <topology evidence="3">Multi-pass membrane protein</topology>
    </subcellularLocation>
</comment>
<dbReference type="InterPro" id="IPR045175">
    <property type="entry name" value="M28_fam"/>
</dbReference>
<accession>A0A818Z4C7</accession>
<feature type="transmembrane region" description="Helical" evidence="10">
    <location>
        <begin position="39"/>
        <end position="58"/>
    </location>
</feature>
<comment type="function">
    <text evidence="2">May be involved in vacuolar sorting and osmoregulation.</text>
</comment>
<evidence type="ECO:0000256" key="5">
    <source>
        <dbReference type="ARBA" id="ARBA00017435"/>
    </source>
</evidence>
<dbReference type="GO" id="GO:0005774">
    <property type="term" value="C:vacuolar membrane"/>
    <property type="evidence" value="ECO:0007669"/>
    <property type="project" value="UniProtKB-SubCell"/>
</dbReference>
<dbReference type="PANTHER" id="PTHR12147:SF58">
    <property type="entry name" value="VACUOLAR MEMBRANE PROTEASE"/>
    <property type="match status" value="1"/>
</dbReference>
<organism evidence="15 16">
    <name type="scientific">Rotaria sordida</name>
    <dbReference type="NCBI Taxonomy" id="392033"/>
    <lineage>
        <taxon>Eukaryota</taxon>
        <taxon>Metazoa</taxon>
        <taxon>Spiralia</taxon>
        <taxon>Gnathifera</taxon>
        <taxon>Rotifera</taxon>
        <taxon>Eurotatoria</taxon>
        <taxon>Bdelloidea</taxon>
        <taxon>Philodinida</taxon>
        <taxon>Philodinidae</taxon>
        <taxon>Rotaria</taxon>
    </lineage>
</organism>
<evidence type="ECO:0000256" key="4">
    <source>
        <dbReference type="ARBA" id="ARBA00010918"/>
    </source>
</evidence>
<proteinExistence type="inferred from homology"/>